<evidence type="ECO:0000313" key="3">
    <source>
        <dbReference type="Proteomes" id="UP000214684"/>
    </source>
</evidence>
<reference evidence="2 3" key="1">
    <citation type="submission" date="2016-11" db="EMBL/GenBank/DDBJ databases">
        <title>Whole genomes of Flavobacteriaceae.</title>
        <authorList>
            <person name="Stine C."/>
            <person name="Li C."/>
            <person name="Tadesse D."/>
        </authorList>
    </citation>
    <scope>NUCLEOTIDE SEQUENCE [LARGE SCALE GENOMIC DNA]</scope>
    <source>
        <strain evidence="2 3">DSM 24704</strain>
    </source>
</reference>
<evidence type="ECO:0000313" key="2">
    <source>
        <dbReference type="EMBL" id="OXG08290.1"/>
    </source>
</evidence>
<name>A0A227PEE1_9FLAO</name>
<keyword evidence="1" id="KW-0472">Membrane</keyword>
<protein>
    <submittedName>
        <fullName evidence="2">Uncharacterized protein</fullName>
    </submittedName>
</protein>
<comment type="caution">
    <text evidence="2">The sequence shown here is derived from an EMBL/GenBank/DDBJ whole genome shotgun (WGS) entry which is preliminary data.</text>
</comment>
<dbReference type="Proteomes" id="UP000214684">
    <property type="component" value="Unassembled WGS sequence"/>
</dbReference>
<dbReference type="AlphaFoldDB" id="A0A227PEE1"/>
<dbReference type="EMBL" id="MUGS01000006">
    <property type="protein sequence ID" value="OXG08290.1"/>
    <property type="molecule type" value="Genomic_DNA"/>
</dbReference>
<proteinExistence type="predicted"/>
<gene>
    <name evidence="2" type="ORF">B0A64_05875</name>
</gene>
<accession>A0A227PEE1</accession>
<organism evidence="2 3">
    <name type="scientific">Flavobacterium araucananum</name>
    <dbReference type="NCBI Taxonomy" id="946678"/>
    <lineage>
        <taxon>Bacteria</taxon>
        <taxon>Pseudomonadati</taxon>
        <taxon>Bacteroidota</taxon>
        <taxon>Flavobacteriia</taxon>
        <taxon>Flavobacteriales</taxon>
        <taxon>Flavobacteriaceae</taxon>
        <taxon>Flavobacterium</taxon>
    </lineage>
</organism>
<keyword evidence="1" id="KW-1133">Transmembrane helix</keyword>
<evidence type="ECO:0000256" key="1">
    <source>
        <dbReference type="SAM" id="Phobius"/>
    </source>
</evidence>
<dbReference type="OrthoDB" id="1363165at2"/>
<sequence length="141" mass="17186">MKKINIILGTLIILFSIWYYWNNRYVELHAVAINDIVQRPTIFESENYKILEREEAPENFYENIRFVLDHNTANYEDYIVKKGVVYIRYKDMNDLDLIWNFTKRTSDSIWLTQKVKEERRNLDVIEKSTGTRMENRYILHL</sequence>
<keyword evidence="3" id="KW-1185">Reference proteome</keyword>
<feature type="transmembrane region" description="Helical" evidence="1">
    <location>
        <begin position="5"/>
        <end position="21"/>
    </location>
</feature>
<dbReference type="RefSeq" id="WP_089478596.1">
    <property type="nucleotide sequence ID" value="NZ_MUGS01000006.1"/>
</dbReference>
<keyword evidence="1" id="KW-0812">Transmembrane</keyword>